<evidence type="ECO:0000256" key="3">
    <source>
        <dbReference type="ARBA" id="ARBA00023016"/>
    </source>
</evidence>
<dbReference type="InterPro" id="IPR029016">
    <property type="entry name" value="GAF-like_dom_sf"/>
</dbReference>
<keyword evidence="8" id="KW-1185">Reference proteome</keyword>
<dbReference type="SUPFAM" id="SSF46785">
    <property type="entry name" value="Winged helix' DNA-binding domain"/>
    <property type="match status" value="1"/>
</dbReference>
<proteinExistence type="inferred from homology"/>
<accession>S7TDD5</accession>
<dbReference type="InterPro" id="IPR021153">
    <property type="entry name" value="HrcA_C"/>
</dbReference>
<keyword evidence="3 5" id="KW-0346">Stress response</keyword>
<dbReference type="SUPFAM" id="SSF55781">
    <property type="entry name" value="GAF domain-like"/>
    <property type="match status" value="1"/>
</dbReference>
<evidence type="ECO:0000256" key="2">
    <source>
        <dbReference type="ARBA" id="ARBA00023015"/>
    </source>
</evidence>
<dbReference type="InterPro" id="IPR036390">
    <property type="entry name" value="WH_DNA-bd_sf"/>
</dbReference>
<dbReference type="PANTHER" id="PTHR34824:SF1">
    <property type="entry name" value="HEAT-INDUCIBLE TRANSCRIPTION REPRESSOR HRCA"/>
    <property type="match status" value="1"/>
</dbReference>
<dbReference type="Gene3D" id="1.10.10.10">
    <property type="entry name" value="Winged helix-like DNA-binding domain superfamily/Winged helix DNA-binding domain"/>
    <property type="match status" value="1"/>
</dbReference>
<dbReference type="PIRSF" id="PIRSF005485">
    <property type="entry name" value="HrcA"/>
    <property type="match status" value="1"/>
</dbReference>
<dbReference type="Gene3D" id="3.30.390.60">
    <property type="entry name" value="Heat-inducible transcription repressor hrca homolog, domain 3"/>
    <property type="match status" value="1"/>
</dbReference>
<dbReference type="GO" id="GO:0003677">
    <property type="term" value="F:DNA binding"/>
    <property type="evidence" value="ECO:0007669"/>
    <property type="project" value="InterPro"/>
</dbReference>
<dbReference type="InterPro" id="IPR036388">
    <property type="entry name" value="WH-like_DNA-bd_sf"/>
</dbReference>
<dbReference type="InterPro" id="IPR002571">
    <property type="entry name" value="HrcA"/>
</dbReference>
<dbReference type="eggNOG" id="COG1420">
    <property type="taxonomic scope" value="Bacteria"/>
</dbReference>
<dbReference type="PANTHER" id="PTHR34824">
    <property type="entry name" value="HEAT-INDUCIBLE TRANSCRIPTION REPRESSOR HRCA"/>
    <property type="match status" value="1"/>
</dbReference>
<keyword evidence="4 5" id="KW-0804">Transcription</keyword>
<keyword evidence="1 5" id="KW-0678">Repressor</keyword>
<dbReference type="EMBL" id="ATHI01000007">
    <property type="protein sequence ID" value="EPR34590.1"/>
    <property type="molecule type" value="Genomic_DNA"/>
</dbReference>
<sequence>MVCALNEREIHTLTTIIDLYIETAQPVGSRTVSRKSGLNLSPASIRNVMADLTEKGYLEQPHTSAGRVPTAEAFTFYLDRGIHPAPLSEDDRESIAQSLGGSAGDLTDMLRQACRLLSDISKQVCMVMTPLSGHVCWKRIEFAQIKPSLVMVVLVLQGGLVQKKLVELDTPVTPDDLTRYANYLNDLFMDKTVAQVRAHILSEMRRTRDALSEYFSSALRMAKETMDTGEQREIFIEGALNIVSHPEFSGPEVIRRVLGMLEERTQLLDILDKVMESGGVLVSLDREAGEGAFPGISVIARPYRAAEQSIGAIGLLGPIRMNYAGLMPVVTCTADAISDILRKRF</sequence>
<comment type="similarity">
    <text evidence="5">Belongs to the HrcA family.</text>
</comment>
<dbReference type="STRING" id="1121439.dsat_2632"/>
<organism evidence="7 8">
    <name type="scientific">Alkalidesulfovibrio alkalitolerans DSM 16529</name>
    <dbReference type="NCBI Taxonomy" id="1121439"/>
    <lineage>
        <taxon>Bacteria</taxon>
        <taxon>Pseudomonadati</taxon>
        <taxon>Thermodesulfobacteriota</taxon>
        <taxon>Desulfovibrionia</taxon>
        <taxon>Desulfovibrionales</taxon>
        <taxon>Desulfovibrionaceae</taxon>
        <taxon>Alkalidesulfovibrio</taxon>
    </lineage>
</organism>
<dbReference type="OrthoDB" id="9783139at2"/>
<dbReference type="HAMAP" id="MF_00081">
    <property type="entry name" value="HrcA"/>
    <property type="match status" value="1"/>
</dbReference>
<protein>
    <recommendedName>
        <fullName evidence="5">Heat-inducible transcription repressor HrcA</fullName>
    </recommendedName>
</protein>
<dbReference type="GO" id="GO:0045892">
    <property type="term" value="P:negative regulation of DNA-templated transcription"/>
    <property type="evidence" value="ECO:0007669"/>
    <property type="project" value="UniProtKB-UniRule"/>
</dbReference>
<gene>
    <name evidence="5" type="primary">hrcA</name>
    <name evidence="7" type="ORF">dsat_2632</name>
</gene>
<dbReference type="PATRIC" id="fig|1121439.3.peg.1033"/>
<evidence type="ECO:0000256" key="4">
    <source>
        <dbReference type="ARBA" id="ARBA00023163"/>
    </source>
</evidence>
<keyword evidence="2 5" id="KW-0805">Transcription regulation</keyword>
<reference evidence="7 8" key="1">
    <citation type="journal article" date="2013" name="Genome Announc.">
        <title>Draft genome sequences for three mercury-methylating, sulfate-reducing bacteria.</title>
        <authorList>
            <person name="Brown S.D."/>
            <person name="Hurt R.A.Jr."/>
            <person name="Gilmour C.C."/>
            <person name="Elias D.A."/>
        </authorList>
    </citation>
    <scope>NUCLEOTIDE SEQUENCE [LARGE SCALE GENOMIC DNA]</scope>
    <source>
        <strain evidence="7 8">DSM 16529</strain>
    </source>
</reference>
<name>S7TDD5_9BACT</name>
<comment type="caution">
    <text evidence="7">The sequence shown here is derived from an EMBL/GenBank/DDBJ whole genome shotgun (WGS) entry which is preliminary data.</text>
</comment>
<evidence type="ECO:0000259" key="6">
    <source>
        <dbReference type="Pfam" id="PF01628"/>
    </source>
</evidence>
<dbReference type="InterPro" id="IPR023120">
    <property type="entry name" value="WHTH_transcript_rep_HrcA_IDD"/>
</dbReference>
<evidence type="ECO:0000313" key="8">
    <source>
        <dbReference type="Proteomes" id="UP000014975"/>
    </source>
</evidence>
<dbReference type="AlphaFoldDB" id="S7TDD5"/>
<dbReference type="RefSeq" id="WP_020886517.1">
    <property type="nucleotide sequence ID" value="NZ_ATHI01000007.1"/>
</dbReference>
<evidence type="ECO:0000313" key="7">
    <source>
        <dbReference type="EMBL" id="EPR34590.1"/>
    </source>
</evidence>
<dbReference type="Gene3D" id="3.30.450.40">
    <property type="match status" value="1"/>
</dbReference>
<evidence type="ECO:0000256" key="1">
    <source>
        <dbReference type="ARBA" id="ARBA00022491"/>
    </source>
</evidence>
<feature type="domain" description="Heat-inducible transcription repressor HrcA C-terminal" evidence="6">
    <location>
        <begin position="108"/>
        <end position="327"/>
    </location>
</feature>
<comment type="function">
    <text evidence="5">Negative regulator of class I heat shock genes (grpE-dnaK-dnaJ and groELS operons). Prevents heat-shock induction of these operons.</text>
</comment>
<dbReference type="Pfam" id="PF01628">
    <property type="entry name" value="HrcA"/>
    <property type="match status" value="1"/>
</dbReference>
<dbReference type="NCBIfam" id="TIGR00331">
    <property type="entry name" value="hrcA"/>
    <property type="match status" value="1"/>
</dbReference>
<evidence type="ECO:0000256" key="5">
    <source>
        <dbReference type="HAMAP-Rule" id="MF_00081"/>
    </source>
</evidence>
<dbReference type="Proteomes" id="UP000014975">
    <property type="component" value="Unassembled WGS sequence"/>
</dbReference>